<feature type="region of interest" description="Disordered" evidence="5">
    <location>
        <begin position="181"/>
        <end position="210"/>
    </location>
</feature>
<gene>
    <name evidence="8" type="primary">pal_6</name>
    <name evidence="8" type="ORF">VMF7928_02771</name>
</gene>
<reference evidence="8" key="1">
    <citation type="submission" date="2021-11" db="EMBL/GenBank/DDBJ databases">
        <authorList>
            <person name="Rodrigo-Torres L."/>
            <person name="Arahal R. D."/>
            <person name="Lucena T."/>
        </authorList>
    </citation>
    <scope>NUCLEOTIDE SEQUENCE</scope>
    <source>
        <strain evidence="8">CECT 7928</strain>
    </source>
</reference>
<keyword evidence="3" id="KW-0998">Cell outer membrane</keyword>
<dbReference type="PROSITE" id="PS51123">
    <property type="entry name" value="OMPA_2"/>
    <property type="match status" value="1"/>
</dbReference>
<evidence type="ECO:0000256" key="5">
    <source>
        <dbReference type="SAM" id="MobiDB-lite"/>
    </source>
</evidence>
<evidence type="ECO:0000256" key="1">
    <source>
        <dbReference type="ARBA" id="ARBA00004442"/>
    </source>
</evidence>
<dbReference type="InterPro" id="IPR036737">
    <property type="entry name" value="OmpA-like_sf"/>
</dbReference>
<dbReference type="CDD" id="cd07185">
    <property type="entry name" value="OmpA_C-like"/>
    <property type="match status" value="1"/>
</dbReference>
<name>A0ABM9A6T9_9VIBR</name>
<evidence type="ECO:0000259" key="7">
    <source>
        <dbReference type="PROSITE" id="PS51123"/>
    </source>
</evidence>
<sequence length="210" mass="23799">MNKLYLLFSAIIVSISFTAQAEDNLNQSIVFYCGTSDGEYKKEIHISDGTRVYLNQGAYSQVQAFDNLEPDSNLVHSLFDQMGIDRNCSELLMSRSTAKMVDEGNVLARVYFDFAKSNLTDRSKYVLQQLFKKMQEHPQVLDVVGHADSVGSEEFNYQLGLKRSYAVAKYLIDKGMSPKHFHMTSEGETQPIASNNTSEGREKNRRVDIQ</sequence>
<dbReference type="Pfam" id="PF00691">
    <property type="entry name" value="OmpA"/>
    <property type="match status" value="1"/>
</dbReference>
<dbReference type="EMBL" id="CAKLDM010000002">
    <property type="protein sequence ID" value="CAH0540326.1"/>
    <property type="molecule type" value="Genomic_DNA"/>
</dbReference>
<dbReference type="InterPro" id="IPR006665">
    <property type="entry name" value="OmpA-like"/>
</dbReference>
<comment type="subcellular location">
    <subcellularLocation>
        <location evidence="1">Cell outer membrane</location>
    </subcellularLocation>
</comment>
<feature type="compositionally biased region" description="Polar residues" evidence="5">
    <location>
        <begin position="186"/>
        <end position="198"/>
    </location>
</feature>
<dbReference type="InterPro" id="IPR006664">
    <property type="entry name" value="OMP_bac"/>
</dbReference>
<feature type="domain" description="OmpA-like" evidence="7">
    <location>
        <begin position="99"/>
        <end position="210"/>
    </location>
</feature>
<evidence type="ECO:0000313" key="9">
    <source>
        <dbReference type="Proteomes" id="UP000838748"/>
    </source>
</evidence>
<dbReference type="PRINTS" id="PR01021">
    <property type="entry name" value="OMPADOMAIN"/>
</dbReference>
<keyword evidence="6" id="KW-0732">Signal</keyword>
<dbReference type="Proteomes" id="UP000838748">
    <property type="component" value="Unassembled WGS sequence"/>
</dbReference>
<dbReference type="InterPro" id="IPR050330">
    <property type="entry name" value="Bact_OuterMem_StrucFunc"/>
</dbReference>
<comment type="caution">
    <text evidence="8">The sequence shown here is derived from an EMBL/GenBank/DDBJ whole genome shotgun (WGS) entry which is preliminary data.</text>
</comment>
<keyword evidence="8" id="KW-0449">Lipoprotein</keyword>
<proteinExistence type="predicted"/>
<dbReference type="Gene3D" id="3.30.1330.60">
    <property type="entry name" value="OmpA-like domain"/>
    <property type="match status" value="1"/>
</dbReference>
<protein>
    <submittedName>
        <fullName evidence="8">Peptidoglycan-associated lipoprotein</fullName>
    </submittedName>
</protein>
<keyword evidence="9" id="KW-1185">Reference proteome</keyword>
<evidence type="ECO:0000256" key="3">
    <source>
        <dbReference type="ARBA" id="ARBA00023237"/>
    </source>
</evidence>
<feature type="compositionally biased region" description="Basic and acidic residues" evidence="5">
    <location>
        <begin position="199"/>
        <end position="210"/>
    </location>
</feature>
<dbReference type="PANTHER" id="PTHR30329:SF21">
    <property type="entry name" value="LIPOPROTEIN YIAD-RELATED"/>
    <property type="match status" value="1"/>
</dbReference>
<organism evidence="8 9">
    <name type="scientific">Vibrio marisflavi CECT 7928</name>
    <dbReference type="NCBI Taxonomy" id="634439"/>
    <lineage>
        <taxon>Bacteria</taxon>
        <taxon>Pseudomonadati</taxon>
        <taxon>Pseudomonadota</taxon>
        <taxon>Gammaproteobacteria</taxon>
        <taxon>Vibrionales</taxon>
        <taxon>Vibrionaceae</taxon>
        <taxon>Vibrio</taxon>
    </lineage>
</organism>
<evidence type="ECO:0000256" key="4">
    <source>
        <dbReference type="PROSITE-ProRule" id="PRU00473"/>
    </source>
</evidence>
<dbReference type="PANTHER" id="PTHR30329">
    <property type="entry name" value="STATOR ELEMENT OF FLAGELLAR MOTOR COMPLEX"/>
    <property type="match status" value="1"/>
</dbReference>
<dbReference type="RefSeq" id="WP_237362310.1">
    <property type="nucleotide sequence ID" value="NZ_CAKLDM010000002.1"/>
</dbReference>
<keyword evidence="2 4" id="KW-0472">Membrane</keyword>
<evidence type="ECO:0000313" key="8">
    <source>
        <dbReference type="EMBL" id="CAH0540326.1"/>
    </source>
</evidence>
<accession>A0ABM9A6T9</accession>
<feature type="signal peptide" evidence="6">
    <location>
        <begin position="1"/>
        <end position="21"/>
    </location>
</feature>
<dbReference type="SUPFAM" id="SSF103088">
    <property type="entry name" value="OmpA-like"/>
    <property type="match status" value="1"/>
</dbReference>
<evidence type="ECO:0000256" key="2">
    <source>
        <dbReference type="ARBA" id="ARBA00023136"/>
    </source>
</evidence>
<feature type="chain" id="PRO_5045982257" evidence="6">
    <location>
        <begin position="22"/>
        <end position="210"/>
    </location>
</feature>
<evidence type="ECO:0000256" key="6">
    <source>
        <dbReference type="SAM" id="SignalP"/>
    </source>
</evidence>